<dbReference type="AlphaFoldDB" id="A0A1S1QGY2"/>
<dbReference type="InterPro" id="IPR000157">
    <property type="entry name" value="TIR_dom"/>
</dbReference>
<dbReference type="GO" id="GO:0007165">
    <property type="term" value="P:signal transduction"/>
    <property type="evidence" value="ECO:0007669"/>
    <property type="project" value="InterPro"/>
</dbReference>
<comment type="caution">
    <text evidence="2">The sequence shown here is derived from an EMBL/GenBank/DDBJ whole genome shotgun (WGS) entry which is preliminary data.</text>
</comment>
<dbReference type="Pfam" id="PF13676">
    <property type="entry name" value="TIR_2"/>
    <property type="match status" value="1"/>
</dbReference>
<reference evidence="3" key="1">
    <citation type="submission" date="2016-07" db="EMBL/GenBank/DDBJ databases">
        <title>Sequence Frankia sp. strain CcI1.17.</title>
        <authorList>
            <person name="Ghodhbane-Gtari F."/>
            <person name="Swanson E."/>
            <person name="Gueddou A."/>
            <person name="Morris K."/>
            <person name="Hezbri K."/>
            <person name="Ktari A."/>
            <person name="Nouioui I."/>
            <person name="Abebe-Akele F."/>
            <person name="Simpson S."/>
            <person name="Thomas K."/>
            <person name="Gtari M."/>
            <person name="Tisa L.S."/>
            <person name="Hurst S."/>
        </authorList>
    </citation>
    <scope>NUCLEOTIDE SEQUENCE [LARGE SCALE GENOMIC DNA]</scope>
    <source>
        <strain evidence="3">Cc1.17</strain>
    </source>
</reference>
<evidence type="ECO:0000313" key="2">
    <source>
        <dbReference type="EMBL" id="OHV34038.1"/>
    </source>
</evidence>
<accession>A0A1S1QGY2</accession>
<feature type="domain" description="TIR" evidence="1">
    <location>
        <begin position="372"/>
        <end position="489"/>
    </location>
</feature>
<dbReference type="Gene3D" id="3.40.50.10140">
    <property type="entry name" value="Toll/interleukin-1 receptor homology (TIR) domain"/>
    <property type="match status" value="1"/>
</dbReference>
<dbReference type="OrthoDB" id="3665323at2"/>
<gene>
    <name evidence="2" type="ORF">CC117_22300</name>
</gene>
<protein>
    <submittedName>
        <fullName evidence="2">TIR domain-containing protein</fullName>
    </submittedName>
</protein>
<evidence type="ECO:0000259" key="1">
    <source>
        <dbReference type="Pfam" id="PF13676"/>
    </source>
</evidence>
<sequence>MTIGPGDGTHVVSGAGGGHWAWAAVEVEPVRPVRASASEAATAEQVWLAGLWNVADPVRFEVRYITFPGSEWLTCVLLAQAYDIDRRAAVRRVLALRDRLAAAPDHVRVTPVLDSAAVVQLLAPLHPRSEGMVEIRKAVAWSWSRRAERRVCVAVSPYTGGGDWQATWEQLLARPDGTLLGICVEPYRLGPGEQAALAGLAGQYAALSRDATPAASPVRFPADPFAAAARPLYDAAVRRYVDRVFRIRISLAAAAPIDPDLGERVAATITPMATGTGFAGGAAVARPMDGELHTAWANITTMSLDWLDRTYDLGVPSGALGPGERFLTEIADLTETAAVFRLPYEVADRRPLFDGPRRRQAAASGVGAPFAVVIAHDESDARAADLVDGHLRLAGFDPWRANVDLLGGADRRLEMRRTIRQSRYVVVCLSTESVGRAGDLQRQLRLALDVAEEMPEGRSFVVPVLLDEQCGLPTRLDHLEPVRFYRPDGPERLFRALGVDARRARSS</sequence>
<evidence type="ECO:0000313" key="3">
    <source>
        <dbReference type="Proteomes" id="UP000179627"/>
    </source>
</evidence>
<dbReference type="SUPFAM" id="SSF52200">
    <property type="entry name" value="Toll/Interleukin receptor TIR domain"/>
    <property type="match status" value="1"/>
</dbReference>
<keyword evidence="3" id="KW-1185">Reference proteome</keyword>
<dbReference type="InterPro" id="IPR035897">
    <property type="entry name" value="Toll_tir_struct_dom_sf"/>
</dbReference>
<dbReference type="EMBL" id="MBLM01000129">
    <property type="protein sequence ID" value="OHV34038.1"/>
    <property type="molecule type" value="Genomic_DNA"/>
</dbReference>
<name>A0A1S1QGY2_9ACTN</name>
<dbReference type="RefSeq" id="WP_071086605.1">
    <property type="nucleotide sequence ID" value="NZ_MBLM01000129.1"/>
</dbReference>
<dbReference type="Proteomes" id="UP000179627">
    <property type="component" value="Unassembled WGS sequence"/>
</dbReference>
<proteinExistence type="predicted"/>
<organism evidence="2 3">
    <name type="scientific">Parafrankia colletiae</name>
    <dbReference type="NCBI Taxonomy" id="573497"/>
    <lineage>
        <taxon>Bacteria</taxon>
        <taxon>Bacillati</taxon>
        <taxon>Actinomycetota</taxon>
        <taxon>Actinomycetes</taxon>
        <taxon>Frankiales</taxon>
        <taxon>Frankiaceae</taxon>
        <taxon>Parafrankia</taxon>
    </lineage>
</organism>